<keyword evidence="6" id="KW-0325">Glycoprotein</keyword>
<evidence type="ECO:0000256" key="3">
    <source>
        <dbReference type="ARBA" id="ARBA00005336"/>
    </source>
</evidence>
<dbReference type="PROSITE" id="PS51820">
    <property type="entry name" value="PA14"/>
    <property type="match status" value="1"/>
</dbReference>
<keyword evidence="8" id="KW-0326">Glycosidase</keyword>
<evidence type="ECO:0000256" key="1">
    <source>
        <dbReference type="ARBA" id="ARBA00000448"/>
    </source>
</evidence>
<dbReference type="SUPFAM" id="SSF56988">
    <property type="entry name" value="Anthrax protective antigen"/>
    <property type="match status" value="1"/>
</dbReference>
<comment type="similarity">
    <text evidence="3">Belongs to the glycosyl hydrolase 3 family.</text>
</comment>
<dbReference type="Pfam" id="PF01915">
    <property type="entry name" value="Glyco_hydro_3_C"/>
    <property type="match status" value="1"/>
</dbReference>
<dbReference type="Proteomes" id="UP000020467">
    <property type="component" value="Unassembled WGS sequence"/>
</dbReference>
<evidence type="ECO:0000256" key="10">
    <source>
        <dbReference type="SAM" id="MobiDB-lite"/>
    </source>
</evidence>
<comment type="pathway">
    <text evidence="2">Glycan metabolism; cellulose degradation.</text>
</comment>
<reference evidence="12 13" key="1">
    <citation type="submission" date="2014-02" db="EMBL/GenBank/DDBJ databases">
        <title>The genome sequence of Colletotrichum fioriniae PJ7.</title>
        <authorList>
            <person name="Baroncelli R."/>
            <person name="Thon M.R."/>
        </authorList>
    </citation>
    <scope>NUCLEOTIDE SEQUENCE [LARGE SCALE GENOMIC DNA]</scope>
    <source>
        <strain evidence="12 13">PJ7</strain>
    </source>
</reference>
<keyword evidence="7" id="KW-0119">Carbohydrate metabolism</keyword>
<dbReference type="Gene3D" id="2.60.40.10">
    <property type="entry name" value="Immunoglobulins"/>
    <property type="match status" value="1"/>
</dbReference>
<evidence type="ECO:0000256" key="4">
    <source>
        <dbReference type="ARBA" id="ARBA00012744"/>
    </source>
</evidence>
<comment type="catalytic activity">
    <reaction evidence="1">
        <text>Hydrolysis of terminal, non-reducing beta-D-glucosyl residues with release of beta-D-glucose.</text>
        <dbReference type="EC" id="3.2.1.21"/>
    </reaction>
</comment>
<dbReference type="GO" id="GO:0009251">
    <property type="term" value="P:glucan catabolic process"/>
    <property type="evidence" value="ECO:0007669"/>
    <property type="project" value="TreeGrafter"/>
</dbReference>
<dbReference type="Gene3D" id="3.20.20.300">
    <property type="entry name" value="Glycoside hydrolase, family 3, N-terminal domain"/>
    <property type="match status" value="1"/>
</dbReference>
<keyword evidence="5" id="KW-0378">Hydrolase</keyword>
<dbReference type="InterPro" id="IPR036881">
    <property type="entry name" value="Glyco_hydro_3_C_sf"/>
</dbReference>
<dbReference type="eggNOG" id="ENOG502QR4D">
    <property type="taxonomic scope" value="Eukaryota"/>
</dbReference>
<dbReference type="SMART" id="SM01217">
    <property type="entry name" value="Fn3_like"/>
    <property type="match status" value="1"/>
</dbReference>
<comment type="caution">
    <text evidence="12">The sequence shown here is derived from an EMBL/GenBank/DDBJ whole genome shotgun (WGS) entry which is preliminary data.</text>
</comment>
<dbReference type="PANTHER" id="PTHR42715:SF3">
    <property type="entry name" value="BETA-GLUCOSIDASE B-RELATED"/>
    <property type="match status" value="1"/>
</dbReference>
<evidence type="ECO:0000256" key="6">
    <source>
        <dbReference type="ARBA" id="ARBA00023180"/>
    </source>
</evidence>
<dbReference type="InterPro" id="IPR001764">
    <property type="entry name" value="Glyco_hydro_3_N"/>
</dbReference>
<dbReference type="InterPro" id="IPR011658">
    <property type="entry name" value="PA14_dom"/>
</dbReference>
<evidence type="ECO:0000259" key="11">
    <source>
        <dbReference type="PROSITE" id="PS51820"/>
    </source>
</evidence>
<dbReference type="Pfam" id="PF00933">
    <property type="entry name" value="Glyco_hydro_3"/>
    <property type="match status" value="1"/>
</dbReference>
<evidence type="ECO:0000256" key="2">
    <source>
        <dbReference type="ARBA" id="ARBA00004987"/>
    </source>
</evidence>
<evidence type="ECO:0000313" key="13">
    <source>
        <dbReference type="Proteomes" id="UP000020467"/>
    </source>
</evidence>
<dbReference type="FunFam" id="2.60.40.10:FF:000495">
    <property type="entry name" value="Periplasmic beta-glucosidase"/>
    <property type="match status" value="1"/>
</dbReference>
<dbReference type="PANTHER" id="PTHR42715">
    <property type="entry name" value="BETA-GLUCOSIDASE"/>
    <property type="match status" value="1"/>
</dbReference>
<keyword evidence="13" id="KW-1185">Reference proteome</keyword>
<evidence type="ECO:0000313" key="12">
    <source>
        <dbReference type="EMBL" id="EXF74180.1"/>
    </source>
</evidence>
<dbReference type="InterPro" id="IPR013783">
    <property type="entry name" value="Ig-like_fold"/>
</dbReference>
<dbReference type="HOGENOM" id="CLU_004542_4_0_1"/>
<dbReference type="EMBL" id="JARH01001008">
    <property type="protein sequence ID" value="EXF74180.1"/>
    <property type="molecule type" value="Genomic_DNA"/>
</dbReference>
<dbReference type="PRINTS" id="PR00133">
    <property type="entry name" value="GLHYDRLASE3"/>
</dbReference>
<evidence type="ECO:0000256" key="8">
    <source>
        <dbReference type="ARBA" id="ARBA00023295"/>
    </source>
</evidence>
<dbReference type="OrthoDB" id="47059at2759"/>
<dbReference type="Gene3D" id="3.40.50.1700">
    <property type="entry name" value="Glycoside hydrolase family 3 C-terminal domain"/>
    <property type="match status" value="2"/>
</dbReference>
<dbReference type="SUPFAM" id="SSF52279">
    <property type="entry name" value="Beta-D-glucan exohydrolase, C-terminal domain"/>
    <property type="match status" value="1"/>
</dbReference>
<feature type="domain" description="PA14" evidence="11">
    <location>
        <begin position="369"/>
        <end position="534"/>
    </location>
</feature>
<evidence type="ECO:0000256" key="5">
    <source>
        <dbReference type="ARBA" id="ARBA00022801"/>
    </source>
</evidence>
<dbReference type="InterPro" id="IPR037524">
    <property type="entry name" value="PA14/GLEYA"/>
</dbReference>
<dbReference type="Pfam" id="PF14310">
    <property type="entry name" value="Fn3-like"/>
    <property type="match status" value="1"/>
</dbReference>
<dbReference type="InterPro" id="IPR036962">
    <property type="entry name" value="Glyco_hydro_3_N_sf"/>
</dbReference>
<protein>
    <recommendedName>
        <fullName evidence="4">beta-glucosidase</fullName>
        <ecNumber evidence="4">3.2.1.21</ecNumber>
    </recommendedName>
</protein>
<dbReference type="STRING" id="1445577.A0A010QBM5"/>
<feature type="compositionally biased region" description="Polar residues" evidence="10">
    <location>
        <begin position="17"/>
        <end position="26"/>
    </location>
</feature>
<dbReference type="AlphaFoldDB" id="A0A010QBM5"/>
<feature type="region of interest" description="Disordered" evidence="10">
    <location>
        <begin position="1"/>
        <end position="29"/>
    </location>
</feature>
<dbReference type="Pfam" id="PF07691">
    <property type="entry name" value="PA14"/>
    <property type="match status" value="1"/>
</dbReference>
<dbReference type="EC" id="3.2.1.21" evidence="4"/>
<dbReference type="InterPro" id="IPR026891">
    <property type="entry name" value="Fn3-like"/>
</dbReference>
<dbReference type="GO" id="GO:0008422">
    <property type="term" value="F:beta-glucosidase activity"/>
    <property type="evidence" value="ECO:0007669"/>
    <property type="project" value="UniProtKB-EC"/>
</dbReference>
<dbReference type="SUPFAM" id="SSF51445">
    <property type="entry name" value="(Trans)glycosidases"/>
    <property type="match status" value="1"/>
</dbReference>
<dbReference type="InterPro" id="IPR050288">
    <property type="entry name" value="Cellulose_deg_GH3"/>
</dbReference>
<sequence length="815" mass="90629">MFDTEKRGRDHDASRINVPQSSQDAKSFSREKLKQMTLEEKVLLLTGEDLWRTNPIPRLGISRIKTSDGPTGVRGGIFVDGVTAASLPSGVSLAATWDKQVINDVSQILIAEAKSKGVDVLLGPTVCIPRTPLGGRNFEAYSEDPFLTGKLAAEYINTIQAAGIGACVKHYAANDQENRRFFIDEKIPERALREIHLQPFQIAVRDSNPWSIMTAYNKINGDFCSAHHYLIRDILRGEWGWDGLVMSDCQIPDWKEEPERAVDLPEHRKILRRAGAEGIVLLKNDKSILPLTDLGGKTIGFIGPNAARSVATGGGSSNLAPHYRTTPFGSFQRELSETFPTAKVATEPGILTHRYLPLLDPTVMQNPETNSPGFVLSLWRNMKHEGNPFRVEHRPSSNLVCYDGLPPELTTGERYSYRARTILTPKTSGVHQLSLSSCGPGKLILDGKVIIDIERRWWSPKSSLFMSYGSPEARVDVTLEAGRSYELVLESISREPKPYDLTYMGMLEREEVQDGGRIGFLENPGDLDAMFQDAIELARTSDVAVLVVGKDQDWETETSDMVSMDLPGRSNELISAVAKANPNVIVVNQTGSPITMPWIDEVPAVVQAWYQGQELGNSLADVLLGATNPCGKLPITFPRRIEDTPSFDNYPGENDVVHYGEGIYLGYKYYDHRKIEPLFPFGAGLSYTTFEYSNLRLSTDILEEAGRIGVEVDVTNTGEREGKEIVQFYVTPISKPRLGRPLKELKGWDKVLVRPGETVTARTTLDKVSISYWDDSVQKWAVEDNAEFMVSAARDSGEQCLRAGFRSTNAFQWIH</sequence>
<dbReference type="InterPro" id="IPR017853">
    <property type="entry name" value="GH"/>
</dbReference>
<evidence type="ECO:0000256" key="9">
    <source>
        <dbReference type="ARBA" id="ARBA00023326"/>
    </source>
</evidence>
<name>A0A010QBM5_9PEZI</name>
<feature type="compositionally biased region" description="Basic and acidic residues" evidence="10">
    <location>
        <begin position="1"/>
        <end position="14"/>
    </location>
</feature>
<dbReference type="KEGG" id="cfj:CFIO01_07830"/>
<proteinExistence type="inferred from homology"/>
<keyword evidence="9" id="KW-0624">Polysaccharide degradation</keyword>
<accession>A0A010QBM5</accession>
<organism evidence="12 13">
    <name type="scientific">Colletotrichum fioriniae PJ7</name>
    <dbReference type="NCBI Taxonomy" id="1445577"/>
    <lineage>
        <taxon>Eukaryota</taxon>
        <taxon>Fungi</taxon>
        <taxon>Dikarya</taxon>
        <taxon>Ascomycota</taxon>
        <taxon>Pezizomycotina</taxon>
        <taxon>Sordariomycetes</taxon>
        <taxon>Hypocreomycetidae</taxon>
        <taxon>Glomerellales</taxon>
        <taxon>Glomerellaceae</taxon>
        <taxon>Colletotrichum</taxon>
        <taxon>Colletotrichum acutatum species complex</taxon>
    </lineage>
</organism>
<gene>
    <name evidence="12" type="ORF">CFIO01_07830</name>
</gene>
<dbReference type="InterPro" id="IPR002772">
    <property type="entry name" value="Glyco_hydro_3_C"/>
</dbReference>
<evidence type="ECO:0000256" key="7">
    <source>
        <dbReference type="ARBA" id="ARBA00023277"/>
    </source>
</evidence>